<evidence type="ECO:0000313" key="3">
    <source>
        <dbReference type="Proteomes" id="UP000178379"/>
    </source>
</evidence>
<evidence type="ECO:0008006" key="4">
    <source>
        <dbReference type="Google" id="ProtNLM"/>
    </source>
</evidence>
<dbReference type="AlphaFoldDB" id="A0A1F6T0F5"/>
<feature type="signal peptide" evidence="1">
    <location>
        <begin position="1"/>
        <end position="19"/>
    </location>
</feature>
<dbReference type="Proteomes" id="UP000178379">
    <property type="component" value="Unassembled WGS sequence"/>
</dbReference>
<gene>
    <name evidence="2" type="ORF">A2140_09365</name>
</gene>
<name>A0A1F6T0F5_9PROT</name>
<sequence length="328" mass="35711">MTITRILILAIAVLPAACVTPPPGPVLPAAPAWVSGPDPHYPDDRYLLARARANSITEAEDKARADVARPFVLHIESADPPDSNPGGPSTRRLVALSDRIIEQVQVVRRWPDLNNKTVHALAALPREVAADSLREQIATRDSDIRQTVEQSATAGDLLQRIRYLDSAVQRQVEREALHRLRTAVAPRAPVIETSWTVSRLRADRDALFGQARLLPQATTGSTPGLADAIGTAMTRSGLPASSDGQGEYLLVVRLVLEDGVAREGSVQQQGILELTLVERAGERVRSTRRWLIRAQAADRAGATRRALDETTNLLARNLRGLLLEAGRH</sequence>
<dbReference type="EMBL" id="MFSQ01000123">
    <property type="protein sequence ID" value="OGI38449.1"/>
    <property type="molecule type" value="Genomic_DNA"/>
</dbReference>
<evidence type="ECO:0000256" key="1">
    <source>
        <dbReference type="SAM" id="SignalP"/>
    </source>
</evidence>
<proteinExistence type="predicted"/>
<accession>A0A1F6T0F5</accession>
<organism evidence="2 3">
    <name type="scientific">Candidatus Muproteobacteria bacterium RBG_16_62_13</name>
    <dbReference type="NCBI Taxonomy" id="1817756"/>
    <lineage>
        <taxon>Bacteria</taxon>
        <taxon>Pseudomonadati</taxon>
        <taxon>Pseudomonadota</taxon>
        <taxon>Candidatus Muproteobacteria</taxon>
    </lineage>
</organism>
<keyword evidence="1" id="KW-0732">Signal</keyword>
<evidence type="ECO:0000313" key="2">
    <source>
        <dbReference type="EMBL" id="OGI38449.1"/>
    </source>
</evidence>
<comment type="caution">
    <text evidence="2">The sequence shown here is derived from an EMBL/GenBank/DDBJ whole genome shotgun (WGS) entry which is preliminary data.</text>
</comment>
<protein>
    <recommendedName>
        <fullName evidence="4">LPP20 lipoprotein</fullName>
    </recommendedName>
</protein>
<feature type="chain" id="PRO_5009526499" description="LPP20 lipoprotein" evidence="1">
    <location>
        <begin position="20"/>
        <end position="328"/>
    </location>
</feature>
<reference evidence="2 3" key="1">
    <citation type="journal article" date="2016" name="Nat. Commun.">
        <title>Thousands of microbial genomes shed light on interconnected biogeochemical processes in an aquifer system.</title>
        <authorList>
            <person name="Anantharaman K."/>
            <person name="Brown C.T."/>
            <person name="Hug L.A."/>
            <person name="Sharon I."/>
            <person name="Castelle C.J."/>
            <person name="Probst A.J."/>
            <person name="Thomas B.C."/>
            <person name="Singh A."/>
            <person name="Wilkins M.J."/>
            <person name="Karaoz U."/>
            <person name="Brodie E.L."/>
            <person name="Williams K.H."/>
            <person name="Hubbard S.S."/>
            <person name="Banfield J.F."/>
        </authorList>
    </citation>
    <scope>NUCLEOTIDE SEQUENCE [LARGE SCALE GENOMIC DNA]</scope>
</reference>